<evidence type="ECO:0000256" key="1">
    <source>
        <dbReference type="ARBA" id="ARBA00022737"/>
    </source>
</evidence>
<organism evidence="3">
    <name type="scientific">Cladocopium goreaui</name>
    <dbReference type="NCBI Taxonomy" id="2562237"/>
    <lineage>
        <taxon>Eukaryota</taxon>
        <taxon>Sar</taxon>
        <taxon>Alveolata</taxon>
        <taxon>Dinophyceae</taxon>
        <taxon>Suessiales</taxon>
        <taxon>Symbiodiniaceae</taxon>
        <taxon>Cladocopium</taxon>
    </lineage>
</organism>
<dbReference type="PANTHER" id="PTHR22895">
    <property type="entry name" value="ARMADILLO REPEAT-CONTAINING PROTEIN 6"/>
    <property type="match status" value="1"/>
</dbReference>
<dbReference type="EMBL" id="CAMXCT020000465">
    <property type="protein sequence ID" value="CAL1132569.1"/>
    <property type="molecule type" value="Genomic_DNA"/>
</dbReference>
<reference evidence="3" key="1">
    <citation type="submission" date="2022-10" db="EMBL/GenBank/DDBJ databases">
        <authorList>
            <person name="Chen Y."/>
            <person name="Dougan E. K."/>
            <person name="Chan C."/>
            <person name="Rhodes N."/>
            <person name="Thang M."/>
        </authorList>
    </citation>
    <scope>NUCLEOTIDE SEQUENCE</scope>
</reference>
<proteinExistence type="predicted"/>
<feature type="compositionally biased region" description="Polar residues" evidence="2">
    <location>
        <begin position="406"/>
        <end position="415"/>
    </location>
</feature>
<keyword evidence="4" id="KW-0418">Kinase</keyword>
<evidence type="ECO:0000313" key="3">
    <source>
        <dbReference type="EMBL" id="CAI3979194.1"/>
    </source>
</evidence>
<dbReference type="Proteomes" id="UP001152797">
    <property type="component" value="Unassembled WGS sequence"/>
</dbReference>
<feature type="region of interest" description="Disordered" evidence="2">
    <location>
        <begin position="1434"/>
        <end position="1460"/>
    </location>
</feature>
<protein>
    <submittedName>
        <fullName evidence="4">LRR receptor-like serine/threonine-protein kinase</fullName>
    </submittedName>
</protein>
<dbReference type="SUPFAM" id="SSF48371">
    <property type="entry name" value="ARM repeat"/>
    <property type="match status" value="2"/>
</dbReference>
<gene>
    <name evidence="3" type="ORF">C1SCF055_LOCUS7163</name>
</gene>
<sequence>MWVWRSLGCQAAELPSSVFAPLGRRCCQDGADTRNNWSIDSLSTSLKDSKGIVYRLGPGKSEGVAAWRLEPFNDLRLCVPAAVEVQSPPAISVTEISERTDNRNPIFKSVKDAVKKLISRGGGTFLYRVPIATVRLREEADAVVTGAPGEVDWPECVSGAVVGVALKVAIMLGPQTTSTALPSIVPDPDESRAVNIDCETCRICVAQKGGPPLDPAKLHGRHEEGIAQELEIWAKRARNKPNTWRLLYIQAQAANVDGPSRLAIHSAPQILQSLGRQLGDLVLAAVADIEFCIEPFEISYGESHLESLRCMVAEEIANLLGISSDQVMCGSFKLKSVIPKWRHVRRNSMMLQIALLHQGLIQVVRGPQMPTRQAADPLPELVSKKAPRLTKSATTKMWTDPLNDTAEPTSPTGTKKSIALTRALTTLKDTQEAFSQTMRDTGLNKSSSEPSLTKSKSLFDRVYAKGGSFPSKDMPPDQLLKTLMHILGDTTHPIRKHPQIFPMFARISKQAVVVRAPLVASQDIIDPERMAESIRELMKPRRVKSVPSDVDGETLENLSTMRTEILSLYSQPGGSIAVQKSQLVNLTPKEILDMADSTFGQMHTLVACLEAMIEKTENDTEYCQRLCLHHAVDRTLVVMRHFTSSREVVFRGLRLIRNLTVHDILSVDAILQHSLAPDLMLSLDNFPSDQEVQQLACQILRRVYIRARENTIMGSRVVTLGKQLDEVWTFHGLSRVLTSMKLFQENADIQLEGCMLLASIGEVLYNNGYATEVFKLLETGIRKHAGRADLLCQTILIISRLGSSFLSLEPRGIQTIVDAMARHRSDRNLQMTAVRALFTLAKDELALQSCRAGGGAGAILSAMAAHPDTAQILQEGTRALEKHCPRAVAKITRLCGDIACLLPPATWTTGPDQGTMQVRLDVEELKATGWAARGIENLVVEFNPPTNSLGQQEEDLLHLDAGFRKKKGLRDDIDAADHLWMSIGKAQVAMPRGSSSHNIRQKDINALSQLGCDVEVLRQPGPKRDQVRRLCEVLKEGVGPKKYSAQDGELLILLLGHFAWFSHTHAREIIEFGGHTSIVEWLTTKRFKGQANALDDALAFPLHRACLCTLASICRHGIDTSNHVLELDGVELALQFATHLEAGVRCCALRLLARLISYAAKRHPQKDSLPLDSLWPIILVELRSNDELLRTVAGACALEAIANGCVPVENGNSTVPQSLALALLNALELAADADSSAAALPLLIAVNRMAGDEDELIHGAMRKNESLIPLMTDWLPKATRPMAVATAKAAGLSAACTLRLLSDAGAALDGSELAPLLRYGTSVLAEARLQEACKAAIQFSVQREQDAGLLIQMLTGRLKLGSKGEDKIADVGIMIRVAQRATSLIKLDPNQASDALLEALENSEELVPPDVNEARDMQAVLEELQEVIRKSISIRNGEVEEDQEEPGQPECEVEEQTQQT</sequence>
<keyword evidence="4" id="KW-0675">Receptor</keyword>
<dbReference type="EMBL" id="CAMXCT010000465">
    <property type="protein sequence ID" value="CAI3979194.1"/>
    <property type="molecule type" value="Genomic_DNA"/>
</dbReference>
<keyword evidence="1" id="KW-0677">Repeat</keyword>
<dbReference type="InterPro" id="IPR011989">
    <property type="entry name" value="ARM-like"/>
</dbReference>
<keyword evidence="4" id="KW-0808">Transferase</keyword>
<feature type="region of interest" description="Disordered" evidence="2">
    <location>
        <begin position="389"/>
        <end position="417"/>
    </location>
</feature>
<accession>A0A9P1BTI4</accession>
<dbReference type="OrthoDB" id="424578at2759"/>
<evidence type="ECO:0000313" key="5">
    <source>
        <dbReference type="Proteomes" id="UP001152797"/>
    </source>
</evidence>
<comment type="caution">
    <text evidence="3">The sequence shown here is derived from an EMBL/GenBank/DDBJ whole genome shotgun (WGS) entry which is preliminary data.</text>
</comment>
<feature type="compositionally biased region" description="Acidic residues" evidence="2">
    <location>
        <begin position="1439"/>
        <end position="1460"/>
    </location>
</feature>
<evidence type="ECO:0000256" key="2">
    <source>
        <dbReference type="SAM" id="MobiDB-lite"/>
    </source>
</evidence>
<dbReference type="Gene3D" id="1.25.10.10">
    <property type="entry name" value="Leucine-rich Repeat Variant"/>
    <property type="match status" value="2"/>
</dbReference>
<reference evidence="4 5" key="2">
    <citation type="submission" date="2024-05" db="EMBL/GenBank/DDBJ databases">
        <authorList>
            <person name="Chen Y."/>
            <person name="Shah S."/>
            <person name="Dougan E. K."/>
            <person name="Thang M."/>
            <person name="Chan C."/>
        </authorList>
    </citation>
    <scope>NUCLEOTIDE SEQUENCE [LARGE SCALE GENOMIC DNA]</scope>
</reference>
<keyword evidence="5" id="KW-1185">Reference proteome</keyword>
<evidence type="ECO:0000313" key="4">
    <source>
        <dbReference type="EMBL" id="CAL4766506.1"/>
    </source>
</evidence>
<dbReference type="InterPro" id="IPR016024">
    <property type="entry name" value="ARM-type_fold"/>
</dbReference>
<dbReference type="GO" id="GO:0016301">
    <property type="term" value="F:kinase activity"/>
    <property type="evidence" value="ECO:0007669"/>
    <property type="project" value="UniProtKB-KW"/>
</dbReference>
<dbReference type="EMBL" id="CAMXCT030000465">
    <property type="protein sequence ID" value="CAL4766506.1"/>
    <property type="molecule type" value="Genomic_DNA"/>
</dbReference>
<dbReference type="PANTHER" id="PTHR22895:SF0">
    <property type="entry name" value="ARMADILLO REPEAT-CONTAINING PROTEIN 6"/>
    <property type="match status" value="1"/>
</dbReference>
<name>A0A9P1BTI4_9DINO</name>